<proteinExistence type="inferred from homology"/>
<dbReference type="Proteomes" id="UP000176846">
    <property type="component" value="Unassembled WGS sequence"/>
</dbReference>
<keyword evidence="2" id="KW-0547">Nucleotide-binding</keyword>
<comment type="similarity">
    <text evidence="1">Belongs to the PEP-utilizing enzyme family.</text>
</comment>
<gene>
    <name evidence="5" type="ORF">A2936_03995</name>
</gene>
<dbReference type="Pfam" id="PF00391">
    <property type="entry name" value="PEP-utilizers"/>
    <property type="match status" value="1"/>
</dbReference>
<dbReference type="SUPFAM" id="SSF52009">
    <property type="entry name" value="Phosphohistidine domain"/>
    <property type="match status" value="1"/>
</dbReference>
<protein>
    <recommendedName>
        <fullName evidence="4">PEP-utilising enzyme mobile domain-containing protein</fullName>
    </recommendedName>
</protein>
<dbReference type="PANTHER" id="PTHR43030:SF1">
    <property type="entry name" value="PHOSPHOENOLPYRUVATE SYNTHASE"/>
    <property type="match status" value="1"/>
</dbReference>
<dbReference type="AlphaFoldDB" id="A0A1F7UWQ5"/>
<dbReference type="EMBL" id="MGEK01000011">
    <property type="protein sequence ID" value="OGL82720.1"/>
    <property type="molecule type" value="Genomic_DNA"/>
</dbReference>
<evidence type="ECO:0000256" key="2">
    <source>
        <dbReference type="ARBA" id="ARBA00022741"/>
    </source>
</evidence>
<accession>A0A1F7UWQ5</accession>
<keyword evidence="3" id="KW-0067">ATP-binding</keyword>
<name>A0A1F7UWQ5_9BACT</name>
<evidence type="ECO:0000256" key="1">
    <source>
        <dbReference type="ARBA" id="ARBA00007837"/>
    </source>
</evidence>
<sequence>MAMVRFKGRVWTPSITRQMSFFHSCMAVVGSTVHAKLYGLPKKDEIYVTRNGRLSVVFWPTDDMEKYQYSLGNLCSSPNQLMRLSSTYHRLGSSLWHSSNALEKQLPSVGVYRRYRLAYERLTAGLSLTSVIGRHIPELLTARLIKLHPSYSNQKVELIISELTYPSEQTPLTKSQLSLLGIGAILQKRRLKIDDFLNYPEIRSQLRDYLKRYGAIPVNFCEDPWSEDDVVQQLRDILNYDCAEEWRKIIKNHNKQCRQTRMLLSRIGDTEIRRWAKALQIGTTLNEYRKFIFCRASLAYRPMFILIAKRCDLADWRECWKFTPDEVESLYFKKDRSALKILPRRKLTGVMYSPKLNTYCLLAPRELPAFLRESDHKPSIENKEKQKGQIKVNGVIANAGIIRGRAKIIMGRPDFDKFRDGDIIVTAMTSVDFVSIMRRAAAFVTNEGGITSHASIVSRELNKPCIIGTKIATKVFKDGDRIEVNANKGIVRILTK</sequence>
<evidence type="ECO:0000256" key="3">
    <source>
        <dbReference type="ARBA" id="ARBA00022840"/>
    </source>
</evidence>
<comment type="caution">
    <text evidence="5">The sequence shown here is derived from an EMBL/GenBank/DDBJ whole genome shotgun (WGS) entry which is preliminary data.</text>
</comment>
<organism evidence="5 6">
    <name type="scientific">Candidatus Uhrbacteria bacterium RIFCSPLOWO2_01_FULL_47_25</name>
    <dbReference type="NCBI Taxonomy" id="1802402"/>
    <lineage>
        <taxon>Bacteria</taxon>
        <taxon>Candidatus Uhriibacteriota</taxon>
    </lineage>
</organism>
<dbReference type="InterPro" id="IPR006319">
    <property type="entry name" value="PEP_synth"/>
</dbReference>
<dbReference type="PROSITE" id="PS00370">
    <property type="entry name" value="PEP_ENZYMES_PHOS_SITE"/>
    <property type="match status" value="1"/>
</dbReference>
<feature type="domain" description="PEP-utilising enzyme mobile" evidence="4">
    <location>
        <begin position="419"/>
        <end position="489"/>
    </location>
</feature>
<dbReference type="GO" id="GO:0005524">
    <property type="term" value="F:ATP binding"/>
    <property type="evidence" value="ECO:0007669"/>
    <property type="project" value="UniProtKB-KW"/>
</dbReference>
<evidence type="ECO:0000313" key="6">
    <source>
        <dbReference type="Proteomes" id="UP000176846"/>
    </source>
</evidence>
<reference evidence="5 6" key="1">
    <citation type="journal article" date="2016" name="Nat. Commun.">
        <title>Thousands of microbial genomes shed light on interconnected biogeochemical processes in an aquifer system.</title>
        <authorList>
            <person name="Anantharaman K."/>
            <person name="Brown C.T."/>
            <person name="Hug L.A."/>
            <person name="Sharon I."/>
            <person name="Castelle C.J."/>
            <person name="Probst A.J."/>
            <person name="Thomas B.C."/>
            <person name="Singh A."/>
            <person name="Wilkins M.J."/>
            <person name="Karaoz U."/>
            <person name="Brodie E.L."/>
            <person name="Williams K.H."/>
            <person name="Hubbard S.S."/>
            <person name="Banfield J.F."/>
        </authorList>
    </citation>
    <scope>NUCLEOTIDE SEQUENCE [LARGE SCALE GENOMIC DNA]</scope>
</reference>
<dbReference type="InterPro" id="IPR008279">
    <property type="entry name" value="PEP-util_enz_mobile_dom"/>
</dbReference>
<dbReference type="InterPro" id="IPR018274">
    <property type="entry name" value="PEP_util_AS"/>
</dbReference>
<evidence type="ECO:0000259" key="4">
    <source>
        <dbReference type="Pfam" id="PF00391"/>
    </source>
</evidence>
<dbReference type="GO" id="GO:0008986">
    <property type="term" value="F:pyruvate, water dikinase activity"/>
    <property type="evidence" value="ECO:0007669"/>
    <property type="project" value="InterPro"/>
</dbReference>
<evidence type="ECO:0000313" key="5">
    <source>
        <dbReference type="EMBL" id="OGL82720.1"/>
    </source>
</evidence>
<dbReference type="InterPro" id="IPR036637">
    <property type="entry name" value="Phosphohistidine_dom_sf"/>
</dbReference>
<dbReference type="PANTHER" id="PTHR43030">
    <property type="entry name" value="PHOSPHOENOLPYRUVATE SYNTHASE"/>
    <property type="match status" value="1"/>
</dbReference>
<dbReference type="Gene3D" id="3.50.30.10">
    <property type="entry name" value="Phosphohistidine domain"/>
    <property type="match status" value="1"/>
</dbReference>